<name>I0IQ94_LEPFC</name>
<dbReference type="AlphaFoldDB" id="I0IQ94"/>
<accession>I0IQ94</accession>
<evidence type="ECO:0000313" key="1">
    <source>
        <dbReference type="EMBL" id="BAM07443.1"/>
    </source>
</evidence>
<dbReference type="InterPro" id="IPR011990">
    <property type="entry name" value="TPR-like_helical_dom_sf"/>
</dbReference>
<dbReference type="KEGG" id="lfc:LFE_1764"/>
<dbReference type="eggNOG" id="COG4783">
    <property type="taxonomic scope" value="Bacteria"/>
</dbReference>
<dbReference type="SUPFAM" id="SSF48452">
    <property type="entry name" value="TPR-like"/>
    <property type="match status" value="1"/>
</dbReference>
<reference evidence="2" key="2">
    <citation type="submission" date="2012-03" db="EMBL/GenBank/DDBJ databases">
        <title>The complete genome sequence of the pioneer microbe on fresh volcanic deposit, Leptospirillum ferrooxidans strain C2-3.</title>
        <authorList>
            <person name="Fujimura R."/>
            <person name="Sato Y."/>
            <person name="Nishizawa T."/>
            <person name="Nanba K."/>
            <person name="Oshima K."/>
            <person name="Hattori M."/>
            <person name="Kamijo T."/>
            <person name="Ohta H."/>
        </authorList>
    </citation>
    <scope>NUCLEOTIDE SEQUENCE [LARGE SCALE GENOMIC DNA]</scope>
    <source>
        <strain evidence="2">C2-3</strain>
    </source>
</reference>
<dbReference type="Proteomes" id="UP000007382">
    <property type="component" value="Chromosome"/>
</dbReference>
<keyword evidence="2" id="KW-1185">Reference proteome</keyword>
<reference evidence="1 2" key="1">
    <citation type="journal article" date="2012" name="J. Bacteriol.">
        <title>Complete Genome Sequence of Leptospirillum ferrooxidans Strain C2-3, Isolated from a Fresh Volcanic Ash Deposit on the Island of Miyake, Japan.</title>
        <authorList>
            <person name="Fujimura R."/>
            <person name="Sato Y."/>
            <person name="Nishizawa T."/>
            <person name="Oshima K."/>
            <person name="Kim S.-W."/>
            <person name="Hattori M."/>
            <person name="Kamijo T."/>
            <person name="Ohta H."/>
        </authorList>
    </citation>
    <scope>NUCLEOTIDE SEQUENCE [LARGE SCALE GENOMIC DNA]</scope>
    <source>
        <strain evidence="1 2">C2-3</strain>
    </source>
</reference>
<dbReference type="Pfam" id="PF14559">
    <property type="entry name" value="TPR_19"/>
    <property type="match status" value="1"/>
</dbReference>
<dbReference type="STRING" id="1162668.LFE_1764"/>
<evidence type="ECO:0000313" key="2">
    <source>
        <dbReference type="Proteomes" id="UP000007382"/>
    </source>
</evidence>
<dbReference type="Gene3D" id="1.25.40.10">
    <property type="entry name" value="Tetratricopeptide repeat domain"/>
    <property type="match status" value="1"/>
</dbReference>
<protein>
    <submittedName>
        <fullName evidence="1">Uncharacterized protein</fullName>
    </submittedName>
</protein>
<dbReference type="OrthoDB" id="6196966at2"/>
<gene>
    <name evidence="1" type="ordered locus">LFE_1764</name>
</gene>
<dbReference type="PATRIC" id="fig|1162668.3.peg.2098"/>
<dbReference type="HOGENOM" id="CLU_1459630_0_0_0"/>
<dbReference type="EMBL" id="AP012342">
    <property type="protein sequence ID" value="BAM07443.1"/>
    <property type="molecule type" value="Genomic_DNA"/>
</dbReference>
<dbReference type="RefSeq" id="WP_014449927.1">
    <property type="nucleotide sequence ID" value="NC_017094.1"/>
</dbReference>
<proteinExistence type="predicted"/>
<organism evidence="1 2">
    <name type="scientific">Leptospirillum ferrooxidans (strain C2-3)</name>
    <dbReference type="NCBI Taxonomy" id="1162668"/>
    <lineage>
        <taxon>Bacteria</taxon>
        <taxon>Pseudomonadati</taxon>
        <taxon>Nitrospirota</taxon>
        <taxon>Nitrospiria</taxon>
        <taxon>Nitrospirales</taxon>
        <taxon>Nitrospiraceae</taxon>
        <taxon>Leptospirillum</taxon>
    </lineage>
</organism>
<sequence length="169" mass="19028">MLLLSDQGCATAPKGAESKRSLMEEYSRDISSHHIDAARAALLEGTRLYPTETVFWNDLAYLDFLEGHYPSAAKMLNRGLMIDPGNQGLLLNKARLYLAEGDVANAKKILFRMLPRHPWLHGYRLLLAIVEVKDGNIEAGRILFEDLNDHHPGDALIKSYLQKLNESEK</sequence>